<dbReference type="EMBL" id="JBHMEC010000008">
    <property type="protein sequence ID" value="MFB9148911.1"/>
    <property type="molecule type" value="Genomic_DNA"/>
</dbReference>
<dbReference type="InterPro" id="IPR011990">
    <property type="entry name" value="TPR-like_helical_dom_sf"/>
</dbReference>
<dbReference type="PANTHER" id="PTHR12558:SF33">
    <property type="entry name" value="BLL7664 PROTEIN"/>
    <property type="match status" value="1"/>
</dbReference>
<dbReference type="CDD" id="cd06170">
    <property type="entry name" value="LuxR_C_like"/>
    <property type="match status" value="1"/>
</dbReference>
<dbReference type="Pfam" id="PF13432">
    <property type="entry name" value="TPR_16"/>
    <property type="match status" value="1"/>
</dbReference>
<dbReference type="RefSeq" id="WP_377067811.1">
    <property type="nucleotide sequence ID" value="NZ_JBHMEC010000008.1"/>
</dbReference>
<dbReference type="PANTHER" id="PTHR12558">
    <property type="entry name" value="CELL DIVISION CYCLE 16,23,27"/>
    <property type="match status" value="1"/>
</dbReference>
<sequence>MACAYAAGETYQEIAARLNIAPSTVRTHLSTIYRKLGVSSKLDLHRHLLPAPGSAPPLPEKPSIAVLAFDNMSDDPGQRYFSDGITDDIITALSRSPWLFVIARNTSFTYRGQAVDTRRIAADLGVRFILQGSVRRAGARVRVTAQLLDGTSGGHVWSERYDGDLADVFTLQDEITRNVVASILTRLHLTTIAEPVERAARPDLTVWDLTMRGWHLLYDFTPDSFATARWLLDRALDRDPESAEATMVLSLIHHHDALMGFAADYRKTMTRAHGLARRATELDGTNEYAHWAYGISAWGLHRHDASIAALERAVELNPNCSLAHGSLGTALALVGRSDEAIARQQIAMRSNPRDPSIFFRFTGLALAHYAAGRFDEAAGWAGRAVHRMPRWYLGHLLLAASQAQTGRQETAADTVRAARVVLPGLSRADLDRVPYRDAERMEGLRACLRRAGLPGGGAAPPQP</sequence>
<reference evidence="2 3" key="1">
    <citation type="submission" date="2024-09" db="EMBL/GenBank/DDBJ databases">
        <authorList>
            <person name="Sun Q."/>
            <person name="Mori K."/>
        </authorList>
    </citation>
    <scope>NUCLEOTIDE SEQUENCE [LARGE SCALE GENOMIC DNA]</scope>
    <source>
        <strain evidence="2 3">CECT 9424</strain>
    </source>
</reference>
<dbReference type="Gene3D" id="1.25.40.10">
    <property type="entry name" value="Tetratricopeptide repeat domain"/>
    <property type="match status" value="1"/>
</dbReference>
<gene>
    <name evidence="2" type="ORF">ACFFU4_04005</name>
</gene>
<proteinExistence type="predicted"/>
<dbReference type="InterPro" id="IPR000792">
    <property type="entry name" value="Tscrpt_reg_LuxR_C"/>
</dbReference>
<dbReference type="PRINTS" id="PR00038">
    <property type="entry name" value="HTHLUXR"/>
</dbReference>
<accession>A0ABV5HWV9</accession>
<evidence type="ECO:0000313" key="2">
    <source>
        <dbReference type="EMBL" id="MFB9148911.1"/>
    </source>
</evidence>
<dbReference type="Proteomes" id="UP001589670">
    <property type="component" value="Unassembled WGS sequence"/>
</dbReference>
<name>A0ABV5HWV9_9RHOB</name>
<evidence type="ECO:0000259" key="1">
    <source>
        <dbReference type="PROSITE" id="PS50043"/>
    </source>
</evidence>
<comment type="caution">
    <text evidence="2">The sequence shown here is derived from an EMBL/GenBank/DDBJ whole genome shotgun (WGS) entry which is preliminary data.</text>
</comment>
<dbReference type="InterPro" id="IPR036388">
    <property type="entry name" value="WH-like_DNA-bd_sf"/>
</dbReference>
<dbReference type="SUPFAM" id="SSF48452">
    <property type="entry name" value="TPR-like"/>
    <property type="match status" value="1"/>
</dbReference>
<dbReference type="Pfam" id="PF00196">
    <property type="entry name" value="GerE"/>
    <property type="match status" value="1"/>
</dbReference>
<dbReference type="Gene3D" id="1.10.10.10">
    <property type="entry name" value="Winged helix-like DNA-binding domain superfamily/Winged helix DNA-binding domain"/>
    <property type="match status" value="1"/>
</dbReference>
<protein>
    <submittedName>
        <fullName evidence="2">Tetratricopeptide repeat protein</fullName>
    </submittedName>
</protein>
<keyword evidence="3" id="KW-1185">Reference proteome</keyword>
<dbReference type="SUPFAM" id="SSF46894">
    <property type="entry name" value="C-terminal effector domain of the bipartite response regulators"/>
    <property type="match status" value="1"/>
</dbReference>
<dbReference type="PROSITE" id="PS50043">
    <property type="entry name" value="HTH_LUXR_2"/>
    <property type="match status" value="1"/>
</dbReference>
<dbReference type="SMART" id="SM00421">
    <property type="entry name" value="HTH_LUXR"/>
    <property type="match status" value="1"/>
</dbReference>
<organism evidence="2 3">
    <name type="scientific">Roseovarius ramblicola</name>
    <dbReference type="NCBI Taxonomy" id="2022336"/>
    <lineage>
        <taxon>Bacteria</taxon>
        <taxon>Pseudomonadati</taxon>
        <taxon>Pseudomonadota</taxon>
        <taxon>Alphaproteobacteria</taxon>
        <taxon>Rhodobacterales</taxon>
        <taxon>Roseobacteraceae</taxon>
        <taxon>Roseovarius</taxon>
    </lineage>
</organism>
<dbReference type="InterPro" id="IPR016032">
    <property type="entry name" value="Sig_transdc_resp-reg_C-effctor"/>
</dbReference>
<feature type="domain" description="HTH luxR-type" evidence="1">
    <location>
        <begin position="1"/>
        <end position="53"/>
    </location>
</feature>
<dbReference type="Gene3D" id="3.40.50.10070">
    <property type="entry name" value="TolB, N-terminal domain"/>
    <property type="match status" value="1"/>
</dbReference>
<evidence type="ECO:0000313" key="3">
    <source>
        <dbReference type="Proteomes" id="UP001589670"/>
    </source>
</evidence>